<evidence type="ECO:0000256" key="1">
    <source>
        <dbReference type="ARBA" id="ARBA00004141"/>
    </source>
</evidence>
<dbReference type="EMBL" id="AFNW01000119">
    <property type="protein sequence ID" value="EKJ74129.1"/>
    <property type="molecule type" value="Genomic_DNA"/>
</dbReference>
<feature type="domain" description="Major facilitator superfamily (MFS) profile" evidence="7">
    <location>
        <begin position="313"/>
        <end position="712"/>
    </location>
</feature>
<dbReference type="OrthoDB" id="6133115at2759"/>
<proteinExistence type="inferred from homology"/>
<dbReference type="Gene3D" id="1.20.1250.20">
    <property type="entry name" value="MFS general substrate transporter like domains"/>
    <property type="match status" value="1"/>
</dbReference>
<dbReference type="GeneID" id="20364332"/>
<keyword evidence="4 6" id="KW-1133">Transmembrane helix</keyword>
<keyword evidence="3 6" id="KW-0812">Transmembrane</keyword>
<feature type="transmembrane region" description="Helical" evidence="6">
    <location>
        <begin position="475"/>
        <end position="492"/>
    </location>
</feature>
<sequence>MVAEAESDKDGGGLTIGSITGAAVLTIVIICIPACLNSGGPISDREGHRLSHLSMSKDGLDTVKTPGKDSTSRCTSFLSTYNILSRMAVEVVFTVFLESLLVTIRSFHADLTEVEIRNVVKVAARFLISRRYTLDISDRETSTKITVFSDFLGRMSRFSQISSTYARLLSQALSDVESGDDGGQSTILHLISDWRVTTARLEDCLRPDPMLHAIVSPSLADDNSTGADMQTFNTLLPVFHDEVWMDISQNSPDSWFRGSLFASSVYQSFNEFPPYMERHICLERRIQAQSRREHYLDTSHWWRYPNLRALNLLMIVPLLSIFCQGFDGSMMNGLQSVTHWQTYFGSPTGALLGFFNAAYPLGGILGSSAISPVADTFGRRCGIAFGAALCCVGAVIQGASINIAMFIISRVIIGSGSVVVAGVGAPYITEIAHPDQRSTATALFLTFYSIGSIIAGWCTFGTFRIDSTASWRIPSALQGLPSIIQLLLVWFVPESPRWLISKGREQDALAMLTKCHGEGNELDPVVQLEYTEIEQTLTAEVSDYNIFTFLKDLGSTAGNRRRMFIMVWAAICSQMSGNAFVSYYLSPILHSVGLKSDLQQTLINATNQMLSWFTAIYFATLPAKAAAYTVVAFLYLFSPAYNLGLYIPEILPYRMRTKGLSFFYFVQFCFMMLSTFTVPIGLGNITWRFYIIFIAWVMIEFVGVWLVFPETKGPSLEEIAYIFDGPQGVVGHAAEVMVEGKTPRLVDIFGLLIPGNGTLIIYRLVDALDIAGISVLWQKAQIDTESLRFQNV</sequence>
<comment type="caution">
    <text evidence="8">The sequence shown here is derived from an EMBL/GenBank/DDBJ whole genome shotgun (WGS) entry which is preliminary data.</text>
</comment>
<dbReference type="RefSeq" id="XP_009257107.1">
    <property type="nucleotide sequence ID" value="XM_009258832.1"/>
</dbReference>
<feature type="transmembrane region" description="Helical" evidence="6">
    <location>
        <begin position="382"/>
        <end position="401"/>
    </location>
</feature>
<feature type="transmembrane region" description="Helical" evidence="6">
    <location>
        <begin position="563"/>
        <end position="585"/>
    </location>
</feature>
<feature type="transmembrane region" description="Helical" evidence="6">
    <location>
        <begin position="440"/>
        <end position="463"/>
    </location>
</feature>
<dbReference type="InterPro" id="IPR005828">
    <property type="entry name" value="MFS_sugar_transport-like"/>
</dbReference>
<comment type="subcellular location">
    <subcellularLocation>
        <location evidence="1">Membrane</location>
        <topology evidence="1">Multi-pass membrane protein</topology>
    </subcellularLocation>
</comment>
<dbReference type="InterPro" id="IPR036259">
    <property type="entry name" value="MFS_trans_sf"/>
</dbReference>
<comment type="similarity">
    <text evidence="2">Belongs to the major facilitator superfamily. Sugar transporter (TC 2.A.1.1) family.</text>
</comment>
<organism evidence="8 9">
    <name type="scientific">Fusarium pseudograminearum (strain CS3096)</name>
    <name type="common">Wheat and barley crown-rot fungus</name>
    <dbReference type="NCBI Taxonomy" id="1028729"/>
    <lineage>
        <taxon>Eukaryota</taxon>
        <taxon>Fungi</taxon>
        <taxon>Dikarya</taxon>
        <taxon>Ascomycota</taxon>
        <taxon>Pezizomycotina</taxon>
        <taxon>Sordariomycetes</taxon>
        <taxon>Hypocreomycetidae</taxon>
        <taxon>Hypocreales</taxon>
        <taxon>Nectriaceae</taxon>
        <taxon>Fusarium</taxon>
    </lineage>
</organism>
<keyword evidence="5 6" id="KW-0472">Membrane</keyword>
<dbReference type="PANTHER" id="PTHR48022:SF64">
    <property type="entry name" value="MAJOR FACILITATOR SUPERFAMILY (MFS) PROFILE DOMAIN-CONTAINING PROTEIN"/>
    <property type="match status" value="1"/>
</dbReference>
<evidence type="ECO:0000313" key="9">
    <source>
        <dbReference type="Proteomes" id="UP000007978"/>
    </source>
</evidence>
<feature type="transmembrane region" description="Helical" evidence="6">
    <location>
        <begin position="309"/>
        <end position="330"/>
    </location>
</feature>
<dbReference type="AlphaFoldDB" id="K3VII9"/>
<feature type="transmembrane region" description="Helical" evidence="6">
    <location>
        <begin position="625"/>
        <end position="647"/>
    </location>
</feature>
<dbReference type="SUPFAM" id="SSF103473">
    <property type="entry name" value="MFS general substrate transporter"/>
    <property type="match status" value="1"/>
</dbReference>
<reference evidence="8 9" key="1">
    <citation type="journal article" date="2012" name="PLoS Pathog.">
        <title>Comparative pathogenomics reveals horizontally acquired novel virulence genes in fungi infecting cereal hosts.</title>
        <authorList>
            <person name="Gardiner D.M."/>
            <person name="McDonald M.C."/>
            <person name="Covarelli L."/>
            <person name="Solomon P.S."/>
            <person name="Rusu A.G."/>
            <person name="Marshall M."/>
            <person name="Kazan K."/>
            <person name="Chakraborty S."/>
            <person name="McDonald B.A."/>
            <person name="Manners J.M."/>
        </authorList>
    </citation>
    <scope>NUCLEOTIDE SEQUENCE [LARGE SCALE GENOMIC DNA]</scope>
    <source>
        <strain evidence="8 9">CS3096</strain>
    </source>
</reference>
<dbReference type="PANTHER" id="PTHR48022">
    <property type="entry name" value="PLASTIDIC GLUCOSE TRANSPORTER 4"/>
    <property type="match status" value="1"/>
</dbReference>
<feature type="transmembrane region" description="Helical" evidence="6">
    <location>
        <begin position="407"/>
        <end position="428"/>
    </location>
</feature>
<evidence type="ECO:0000256" key="2">
    <source>
        <dbReference type="ARBA" id="ARBA00010992"/>
    </source>
</evidence>
<protein>
    <recommendedName>
        <fullName evidence="7">Major facilitator superfamily (MFS) profile domain-containing protein</fullName>
    </recommendedName>
</protein>
<dbReference type="GO" id="GO:0005351">
    <property type="term" value="F:carbohydrate:proton symporter activity"/>
    <property type="evidence" value="ECO:0007669"/>
    <property type="project" value="TreeGrafter"/>
</dbReference>
<evidence type="ECO:0000256" key="3">
    <source>
        <dbReference type="ARBA" id="ARBA00022692"/>
    </source>
</evidence>
<keyword evidence="9" id="KW-1185">Reference proteome</keyword>
<dbReference type="Proteomes" id="UP000007978">
    <property type="component" value="Chromosome 1"/>
</dbReference>
<evidence type="ECO:0000256" key="5">
    <source>
        <dbReference type="ARBA" id="ARBA00023136"/>
    </source>
</evidence>
<dbReference type="HOGENOM" id="CLU_354515_0_0_1"/>
<gene>
    <name evidence="8" type="ORF">FPSE_05714</name>
</gene>
<dbReference type="KEGG" id="fpu:FPSE_05714"/>
<evidence type="ECO:0000313" key="8">
    <source>
        <dbReference type="EMBL" id="EKJ74129.1"/>
    </source>
</evidence>
<feature type="transmembrane region" description="Helical" evidence="6">
    <location>
        <begin position="350"/>
        <end position="370"/>
    </location>
</feature>
<dbReference type="eggNOG" id="KOG0254">
    <property type="taxonomic scope" value="Eukaryota"/>
</dbReference>
<feature type="transmembrane region" description="Helical" evidence="6">
    <location>
        <begin position="687"/>
        <end position="708"/>
    </location>
</feature>
<name>K3VII9_FUSPC</name>
<dbReference type="PROSITE" id="PS50850">
    <property type="entry name" value="MFS"/>
    <property type="match status" value="1"/>
</dbReference>
<evidence type="ECO:0000259" key="7">
    <source>
        <dbReference type="PROSITE" id="PS50850"/>
    </source>
</evidence>
<feature type="transmembrane region" description="Helical" evidence="6">
    <location>
        <begin position="12"/>
        <end position="36"/>
    </location>
</feature>
<accession>K3VII9</accession>
<dbReference type="InterPro" id="IPR050360">
    <property type="entry name" value="MFS_Sugar_Transporters"/>
</dbReference>
<evidence type="ECO:0000256" key="4">
    <source>
        <dbReference type="ARBA" id="ARBA00022989"/>
    </source>
</evidence>
<dbReference type="Pfam" id="PF00083">
    <property type="entry name" value="Sugar_tr"/>
    <property type="match status" value="2"/>
</dbReference>
<evidence type="ECO:0000256" key="6">
    <source>
        <dbReference type="SAM" id="Phobius"/>
    </source>
</evidence>
<feature type="transmembrane region" description="Helical" evidence="6">
    <location>
        <begin position="659"/>
        <end position="681"/>
    </location>
</feature>
<dbReference type="GO" id="GO:0016020">
    <property type="term" value="C:membrane"/>
    <property type="evidence" value="ECO:0007669"/>
    <property type="project" value="UniProtKB-SubCell"/>
</dbReference>
<dbReference type="InterPro" id="IPR020846">
    <property type="entry name" value="MFS_dom"/>
</dbReference>